<dbReference type="GeneID" id="97986004"/>
<feature type="transmembrane region" description="Helical" evidence="1">
    <location>
        <begin position="72"/>
        <end position="92"/>
    </location>
</feature>
<dbReference type="OrthoDB" id="2734858at2"/>
<accession>A0A3E3IAZ9</accession>
<protein>
    <submittedName>
        <fullName evidence="2">DUF3021 domain-containing protein</fullName>
    </submittedName>
</protein>
<keyword evidence="1" id="KW-0472">Membrane</keyword>
<evidence type="ECO:0000313" key="2">
    <source>
        <dbReference type="EMBL" id="RGE64181.1"/>
    </source>
</evidence>
<dbReference type="Proteomes" id="UP000261166">
    <property type="component" value="Unassembled WGS sequence"/>
</dbReference>
<evidence type="ECO:0000256" key="1">
    <source>
        <dbReference type="SAM" id="Phobius"/>
    </source>
</evidence>
<gene>
    <name evidence="3" type="ORF">DWY69_02365</name>
    <name evidence="2" type="ORF">DXC51_03665</name>
</gene>
<feature type="transmembrane region" description="Helical" evidence="1">
    <location>
        <begin position="12"/>
        <end position="33"/>
    </location>
</feature>
<keyword evidence="1" id="KW-0812">Transmembrane</keyword>
<dbReference type="RefSeq" id="WP_025489774.1">
    <property type="nucleotide sequence ID" value="NZ_CALBAU010000442.1"/>
</dbReference>
<name>A0A3E3IAZ9_9FIRM</name>
<dbReference type="EMBL" id="QVLV01000002">
    <property type="protein sequence ID" value="RGE64181.1"/>
    <property type="molecule type" value="Genomic_DNA"/>
</dbReference>
<dbReference type="Proteomes" id="UP000260812">
    <property type="component" value="Unassembled WGS sequence"/>
</dbReference>
<proteinExistence type="predicted"/>
<comment type="caution">
    <text evidence="2">The sequence shown here is derived from an EMBL/GenBank/DDBJ whole genome shotgun (WGS) entry which is preliminary data.</text>
</comment>
<feature type="transmembrane region" description="Helical" evidence="1">
    <location>
        <begin position="39"/>
        <end position="60"/>
    </location>
</feature>
<reference evidence="2 5" key="1">
    <citation type="submission" date="2018-08" db="EMBL/GenBank/DDBJ databases">
        <title>A genome reference for cultivated species of the human gut microbiota.</title>
        <authorList>
            <person name="Zou Y."/>
            <person name="Xue W."/>
            <person name="Luo G."/>
        </authorList>
    </citation>
    <scope>NUCLEOTIDE SEQUENCE [LARGE SCALE GENOMIC DNA]</scope>
    <source>
        <strain evidence="3 5">AF26-4BH</strain>
        <strain evidence="2">TF05-5AC</strain>
    </source>
</reference>
<dbReference type="Pfam" id="PF11457">
    <property type="entry name" value="DUF3021"/>
    <property type="match status" value="1"/>
</dbReference>
<keyword evidence="1" id="KW-1133">Transmembrane helix</keyword>
<keyword evidence="4" id="KW-1185">Reference proteome</keyword>
<evidence type="ECO:0000313" key="3">
    <source>
        <dbReference type="EMBL" id="RGE73954.1"/>
    </source>
</evidence>
<dbReference type="InterPro" id="IPR021560">
    <property type="entry name" value="DUF3021"/>
</dbReference>
<dbReference type="AlphaFoldDB" id="A0A3E3IAZ9"/>
<feature type="transmembrane region" description="Helical" evidence="1">
    <location>
        <begin position="104"/>
        <end position="124"/>
    </location>
</feature>
<sequence length="144" mass="16592">MPVRDLLKVMFQSFFVIVTGVTLAMYLSCLIFYPEAVFSPVDIGGILLVGLLSDATFLVFCSRKELGKKKMLLRFCIHIPLVVAVVLWFAWRWNWINIYRAAEVAVYILLILGVYAITLAVSFYQDKKTADRMNDSLKERYHTE</sequence>
<evidence type="ECO:0000313" key="5">
    <source>
        <dbReference type="Proteomes" id="UP000261166"/>
    </source>
</evidence>
<dbReference type="EMBL" id="QVLU01000002">
    <property type="protein sequence ID" value="RGE73954.1"/>
    <property type="molecule type" value="Genomic_DNA"/>
</dbReference>
<organism evidence="2 4">
    <name type="scientific">Eisenbergiella massiliensis</name>
    <dbReference type="NCBI Taxonomy" id="1720294"/>
    <lineage>
        <taxon>Bacteria</taxon>
        <taxon>Bacillati</taxon>
        <taxon>Bacillota</taxon>
        <taxon>Clostridia</taxon>
        <taxon>Lachnospirales</taxon>
        <taxon>Lachnospiraceae</taxon>
        <taxon>Eisenbergiella</taxon>
    </lineage>
</organism>
<evidence type="ECO:0000313" key="4">
    <source>
        <dbReference type="Proteomes" id="UP000260812"/>
    </source>
</evidence>